<dbReference type="PANTHER" id="PTHR40448:SF1">
    <property type="entry name" value="TWO-COMPONENT SENSOR HISTIDINE KINASE"/>
    <property type="match status" value="1"/>
</dbReference>
<dbReference type="Pfam" id="PF14501">
    <property type="entry name" value="HATPase_c_5"/>
    <property type="match status" value="1"/>
</dbReference>
<evidence type="ECO:0000313" key="3">
    <source>
        <dbReference type="EMBL" id="AUI71724.1"/>
    </source>
</evidence>
<dbReference type="Proteomes" id="UP000234653">
    <property type="component" value="Chromosome"/>
</dbReference>
<dbReference type="STRING" id="1423720.FC67_GL000578"/>
<dbReference type="InterPro" id="IPR032834">
    <property type="entry name" value="NatK-like_C"/>
</dbReference>
<organism evidence="3 4">
    <name type="scientific">Companilactobacillus alimentarius DSM 20249</name>
    <dbReference type="NCBI Taxonomy" id="1423720"/>
    <lineage>
        <taxon>Bacteria</taxon>
        <taxon>Bacillati</taxon>
        <taxon>Bacillota</taxon>
        <taxon>Bacilli</taxon>
        <taxon>Lactobacillales</taxon>
        <taxon>Lactobacillaceae</taxon>
        <taxon>Companilactobacillus</taxon>
    </lineage>
</organism>
<keyword evidence="1" id="KW-0472">Membrane</keyword>
<feature type="domain" description="Sensor histidine kinase NatK-like C-terminal" evidence="2">
    <location>
        <begin position="339"/>
        <end position="434"/>
    </location>
</feature>
<accession>A0A2K9HGP9</accession>
<feature type="transmembrane region" description="Helical" evidence="1">
    <location>
        <begin position="36"/>
        <end position="63"/>
    </location>
</feature>
<sequence length="441" mass="51378">MVTNFFVLFAILQLKNYFIKDFNFKEIFTDITLSLIFGYIGLFVDDIFILFFVGLLLLLYWLFVKKDRLNMQKSIALIMAANIELVLFCLGSYTSRIIFFISNNKWQLKLLETYQEYFVTTSLLINITYLAILIIIIQHFRYQTINLWIQIEKYQLGKRVFALTFSIFISFMIILIISDLQAVTATIQASIILIFSILLIVAYYQLVFFVHTIAIQNEAREKVTYNKQLNEYLTSVQQQYTELRKFKHDFQNIMLAIKPLIDSSNSQELKNYYHDITQENKEMSTISQGNISQVSKIDSDLIRGLIIQKFFIAQSRKIDFHLELMRDNYQFKTDSLITVRILGILIDNALEYVDSFTTGDKRITCAITQNSQTTEITIDNPLKDDINLKNIFKSGYSTKISHSGFGLSNVRKLISQTDNLYLETKIIHEHLLMTLIIVGGD</sequence>
<dbReference type="AlphaFoldDB" id="A0A2K9HGP9"/>
<feature type="transmembrane region" description="Helical" evidence="1">
    <location>
        <begin position="75"/>
        <end position="98"/>
    </location>
</feature>
<dbReference type="InterPro" id="IPR036890">
    <property type="entry name" value="HATPase_C_sf"/>
</dbReference>
<dbReference type="SUPFAM" id="SSF55874">
    <property type="entry name" value="ATPase domain of HSP90 chaperone/DNA topoisomerase II/histidine kinase"/>
    <property type="match status" value="1"/>
</dbReference>
<evidence type="ECO:0000313" key="4">
    <source>
        <dbReference type="Proteomes" id="UP000234653"/>
    </source>
</evidence>
<keyword evidence="1" id="KW-1133">Transmembrane helix</keyword>
<keyword evidence="1" id="KW-0812">Transmembrane</keyword>
<keyword evidence="4" id="KW-1185">Reference proteome</keyword>
<protein>
    <recommendedName>
        <fullName evidence="2">Sensor histidine kinase NatK-like C-terminal domain-containing protein</fullName>
    </recommendedName>
</protein>
<dbReference type="EMBL" id="CP018867">
    <property type="protein sequence ID" value="AUI71724.1"/>
    <property type="molecule type" value="Genomic_DNA"/>
</dbReference>
<evidence type="ECO:0000259" key="2">
    <source>
        <dbReference type="Pfam" id="PF14501"/>
    </source>
</evidence>
<proteinExistence type="predicted"/>
<gene>
    <name evidence="3" type="ORF">LA20249_05810</name>
</gene>
<dbReference type="PANTHER" id="PTHR40448">
    <property type="entry name" value="TWO-COMPONENT SENSOR HISTIDINE KINASE"/>
    <property type="match status" value="1"/>
</dbReference>
<dbReference type="GO" id="GO:0042802">
    <property type="term" value="F:identical protein binding"/>
    <property type="evidence" value="ECO:0007669"/>
    <property type="project" value="TreeGrafter"/>
</dbReference>
<name>A0A2K9HGP9_9LACO</name>
<evidence type="ECO:0000256" key="1">
    <source>
        <dbReference type="SAM" id="Phobius"/>
    </source>
</evidence>
<dbReference type="Gene3D" id="3.30.565.10">
    <property type="entry name" value="Histidine kinase-like ATPase, C-terminal domain"/>
    <property type="match status" value="1"/>
</dbReference>
<dbReference type="KEGG" id="lali:LA20249_05810"/>
<feature type="transmembrane region" description="Helical" evidence="1">
    <location>
        <begin position="189"/>
        <end position="210"/>
    </location>
</feature>
<feature type="transmembrane region" description="Helical" evidence="1">
    <location>
        <begin position="160"/>
        <end position="177"/>
    </location>
</feature>
<reference evidence="3 4" key="1">
    <citation type="submission" date="2016-12" db="EMBL/GenBank/DDBJ databases">
        <title>The whole genome sequencing and assembly of Lactobacillus alimentarius DSM 20249T strain.</title>
        <authorList>
            <person name="Lee Y.-J."/>
            <person name="Yi H."/>
            <person name="Bahn Y.-S."/>
            <person name="Kim J.F."/>
            <person name="Lee D.-W."/>
        </authorList>
    </citation>
    <scope>NUCLEOTIDE SEQUENCE [LARGE SCALE GENOMIC DNA]</scope>
    <source>
        <strain evidence="3 4">DSM 20249</strain>
    </source>
</reference>
<feature type="transmembrane region" description="Helical" evidence="1">
    <location>
        <begin position="118"/>
        <end position="140"/>
    </location>
</feature>
<dbReference type="RefSeq" id="WP_057738605.1">
    <property type="nucleotide sequence ID" value="NZ_CP018867.1"/>
</dbReference>